<dbReference type="FunCoup" id="A8WP08">
    <property type="interactions" value="297"/>
</dbReference>
<dbReference type="OMA" id="FRIPESC"/>
<dbReference type="KEGG" id="cbr:CBG_01049"/>
<name>A8WP08_CAEBR</name>
<keyword evidence="3" id="KW-1185">Reference proteome</keyword>
<dbReference type="RefSeq" id="XP_002629805.1">
    <property type="nucleotide sequence ID" value="XM_002629759.1"/>
</dbReference>
<dbReference type="eggNOG" id="ENOG502TIM1">
    <property type="taxonomic scope" value="Eukaryota"/>
</dbReference>
<dbReference type="CTD" id="8573157"/>
<reference evidence="2 3" key="2">
    <citation type="journal article" date="2011" name="PLoS Genet.">
        <title>Caenorhabditis briggsae recombinant inbred line genotypes reveal inter-strain incompatibility and the evolution of recombination.</title>
        <authorList>
            <person name="Ross J.A."/>
            <person name="Koboldt D.C."/>
            <person name="Staisch J.E."/>
            <person name="Chamberlin H.M."/>
            <person name="Gupta B.P."/>
            <person name="Miller R.D."/>
            <person name="Baird S.E."/>
            <person name="Haag E.S."/>
        </authorList>
    </citation>
    <scope>NUCLEOTIDE SEQUENCE [LARGE SCALE GENOMIC DNA]</scope>
    <source>
        <strain evidence="2 3">AF16</strain>
    </source>
</reference>
<dbReference type="InParanoid" id="A8WP08"/>
<gene>
    <name evidence="2 4" type="ORF">CBG01049</name>
    <name evidence="2" type="ORF">CBG_01049</name>
</gene>
<evidence type="ECO:0000313" key="3">
    <source>
        <dbReference type="Proteomes" id="UP000008549"/>
    </source>
</evidence>
<dbReference type="Proteomes" id="UP000008549">
    <property type="component" value="Unassembled WGS sequence"/>
</dbReference>
<evidence type="ECO:0000256" key="1">
    <source>
        <dbReference type="SAM" id="SignalP"/>
    </source>
</evidence>
<keyword evidence="1" id="KW-0732">Signal</keyword>
<evidence type="ECO:0000313" key="2">
    <source>
        <dbReference type="EMBL" id="CAP22214.1"/>
    </source>
</evidence>
<accession>A8WP08</accession>
<protein>
    <submittedName>
        <fullName evidence="2">Protein CBG01049</fullName>
    </submittedName>
</protein>
<dbReference type="WormBase" id="CBG01049">
    <property type="protein sequence ID" value="CBP38437"/>
    <property type="gene ID" value="WBGene00024340"/>
</dbReference>
<dbReference type="AlphaFoldDB" id="A8WP08"/>
<dbReference type="GeneID" id="8573157"/>
<evidence type="ECO:0000313" key="4">
    <source>
        <dbReference type="WormBase" id="CBG01049"/>
    </source>
</evidence>
<feature type="chain" id="PRO_5002729301" evidence="1">
    <location>
        <begin position="29"/>
        <end position="177"/>
    </location>
</feature>
<proteinExistence type="predicted"/>
<reference evidence="2 3" key="1">
    <citation type="journal article" date="2003" name="PLoS Biol.">
        <title>The genome sequence of Caenorhabditis briggsae: a platform for comparative genomics.</title>
        <authorList>
            <person name="Stein L.D."/>
            <person name="Bao Z."/>
            <person name="Blasiar D."/>
            <person name="Blumenthal T."/>
            <person name="Brent M.R."/>
            <person name="Chen N."/>
            <person name="Chinwalla A."/>
            <person name="Clarke L."/>
            <person name="Clee C."/>
            <person name="Coghlan A."/>
            <person name="Coulson A."/>
            <person name="D'Eustachio P."/>
            <person name="Fitch D.H."/>
            <person name="Fulton L.A."/>
            <person name="Fulton R.E."/>
            <person name="Griffiths-Jones S."/>
            <person name="Harris T.W."/>
            <person name="Hillier L.W."/>
            <person name="Kamath R."/>
            <person name="Kuwabara P.E."/>
            <person name="Mardis E.R."/>
            <person name="Marra M.A."/>
            <person name="Miner T.L."/>
            <person name="Minx P."/>
            <person name="Mullikin J.C."/>
            <person name="Plumb R.W."/>
            <person name="Rogers J."/>
            <person name="Schein J.E."/>
            <person name="Sohrmann M."/>
            <person name="Spieth J."/>
            <person name="Stajich J.E."/>
            <person name="Wei C."/>
            <person name="Willey D."/>
            <person name="Wilson R.K."/>
            <person name="Durbin R."/>
            <person name="Waterston R.H."/>
        </authorList>
    </citation>
    <scope>NUCLEOTIDE SEQUENCE [LARGE SCALE GENOMIC DNA]</scope>
    <source>
        <strain evidence="2 3">AF16</strain>
    </source>
</reference>
<dbReference type="EMBL" id="HE600951">
    <property type="protein sequence ID" value="CAP22214.1"/>
    <property type="molecule type" value="Genomic_DNA"/>
</dbReference>
<sequence>MQIYSQSSNMLFLISALVLEIHFNYATALPPRRVNLYKWLAHNSYICDPTLLNKRSYRFLVPRESLRSRCSCGDPLLTKSACGKRFGTRNKTQCFRIPESCLQEYNVIFENGGNRLPRPLSRNHSMASKKPISFPNRKPSVAKRLLVKKRLLRVQKIVSTIPVTTVLQVRKLKRLSG</sequence>
<organism evidence="2 3">
    <name type="scientific">Caenorhabditis briggsae</name>
    <dbReference type="NCBI Taxonomy" id="6238"/>
    <lineage>
        <taxon>Eukaryota</taxon>
        <taxon>Metazoa</taxon>
        <taxon>Ecdysozoa</taxon>
        <taxon>Nematoda</taxon>
        <taxon>Chromadorea</taxon>
        <taxon>Rhabditida</taxon>
        <taxon>Rhabditina</taxon>
        <taxon>Rhabditomorpha</taxon>
        <taxon>Rhabditoidea</taxon>
        <taxon>Rhabditidae</taxon>
        <taxon>Peloderinae</taxon>
        <taxon>Caenorhabditis</taxon>
    </lineage>
</organism>
<feature type="signal peptide" evidence="1">
    <location>
        <begin position="1"/>
        <end position="28"/>
    </location>
</feature>
<dbReference type="HOGENOM" id="CLU_1636946_0_0_1"/>
<dbReference type="STRING" id="6238.A8WP08"/>